<dbReference type="PANTHER" id="PTHR33619">
    <property type="entry name" value="POLYSACCHARIDE EXPORT PROTEIN GFCE-RELATED"/>
    <property type="match status" value="1"/>
</dbReference>
<dbReference type="InterPro" id="IPR003715">
    <property type="entry name" value="Poly_export_N"/>
</dbReference>
<evidence type="ECO:0000256" key="8">
    <source>
        <dbReference type="ARBA" id="ARBA00023047"/>
    </source>
</evidence>
<keyword evidence="8" id="KW-0625">Polysaccharide transport</keyword>
<evidence type="ECO:0000259" key="16">
    <source>
        <dbReference type="Pfam" id="PF02563"/>
    </source>
</evidence>
<comment type="subcellular location">
    <subcellularLocation>
        <location evidence="1">Cell outer membrane</location>
        <topology evidence="1">Multi-pass membrane protein</topology>
    </subcellularLocation>
</comment>
<keyword evidence="14" id="KW-0449">Lipoprotein</keyword>
<evidence type="ECO:0000256" key="9">
    <source>
        <dbReference type="ARBA" id="ARBA00023065"/>
    </source>
</evidence>
<comment type="caution">
    <text evidence="18">The sequence shown here is derived from an EMBL/GenBank/DDBJ whole genome shotgun (WGS) entry which is preliminary data.</text>
</comment>
<keyword evidence="6" id="KW-0812">Transmembrane</keyword>
<organism evidence="18 19">
    <name type="scientific">Variovorax humicola</name>
    <dbReference type="NCBI Taxonomy" id="1769758"/>
    <lineage>
        <taxon>Bacteria</taxon>
        <taxon>Pseudomonadati</taxon>
        <taxon>Pseudomonadota</taxon>
        <taxon>Betaproteobacteria</taxon>
        <taxon>Burkholderiales</taxon>
        <taxon>Comamonadaceae</taxon>
        <taxon>Variovorax</taxon>
    </lineage>
</organism>
<name>A0ABU8W7X9_9BURK</name>
<evidence type="ECO:0000256" key="1">
    <source>
        <dbReference type="ARBA" id="ARBA00004571"/>
    </source>
</evidence>
<gene>
    <name evidence="18" type="ORF">WKW80_27080</name>
</gene>
<reference evidence="18 19" key="1">
    <citation type="submission" date="2024-03" db="EMBL/GenBank/DDBJ databases">
        <title>Novel species of the genus Variovorax.</title>
        <authorList>
            <person name="Liu Q."/>
            <person name="Xin Y.-H."/>
        </authorList>
    </citation>
    <scope>NUCLEOTIDE SEQUENCE [LARGE SCALE GENOMIC DNA]</scope>
    <source>
        <strain evidence="18 19">KACC 18501</strain>
    </source>
</reference>
<evidence type="ECO:0000313" key="18">
    <source>
        <dbReference type="EMBL" id="MEJ8825648.1"/>
    </source>
</evidence>
<evidence type="ECO:0000256" key="14">
    <source>
        <dbReference type="ARBA" id="ARBA00023288"/>
    </source>
</evidence>
<evidence type="ECO:0000256" key="12">
    <source>
        <dbReference type="ARBA" id="ARBA00023139"/>
    </source>
</evidence>
<comment type="similarity">
    <text evidence="2">Belongs to the BexD/CtrA/VexA family.</text>
</comment>
<evidence type="ECO:0000313" key="19">
    <source>
        <dbReference type="Proteomes" id="UP001363010"/>
    </source>
</evidence>
<dbReference type="Proteomes" id="UP001363010">
    <property type="component" value="Unassembled WGS sequence"/>
</dbReference>
<keyword evidence="19" id="KW-1185">Reference proteome</keyword>
<evidence type="ECO:0000256" key="11">
    <source>
        <dbReference type="ARBA" id="ARBA00023136"/>
    </source>
</evidence>
<keyword evidence="13" id="KW-0998">Cell outer membrane</keyword>
<dbReference type="InterPro" id="IPR054765">
    <property type="entry name" value="SLBB_dom"/>
</dbReference>
<keyword evidence="3" id="KW-0813">Transport</keyword>
<evidence type="ECO:0000256" key="15">
    <source>
        <dbReference type="SAM" id="SignalP"/>
    </source>
</evidence>
<dbReference type="Pfam" id="PF22461">
    <property type="entry name" value="SLBB_2"/>
    <property type="match status" value="2"/>
</dbReference>
<evidence type="ECO:0000256" key="13">
    <source>
        <dbReference type="ARBA" id="ARBA00023237"/>
    </source>
</evidence>
<accession>A0ABU8W7X9</accession>
<dbReference type="Gene3D" id="3.30.1950.10">
    <property type="entry name" value="wza like domain"/>
    <property type="match status" value="1"/>
</dbReference>
<evidence type="ECO:0000256" key="10">
    <source>
        <dbReference type="ARBA" id="ARBA00023114"/>
    </source>
</evidence>
<protein>
    <submittedName>
        <fullName evidence="18">Polysaccharide biosynthesis/export family protein</fullName>
    </submittedName>
</protein>
<evidence type="ECO:0000256" key="3">
    <source>
        <dbReference type="ARBA" id="ARBA00022448"/>
    </source>
</evidence>
<keyword evidence="12" id="KW-0564">Palmitate</keyword>
<dbReference type="EMBL" id="JBBKZV010000024">
    <property type="protein sequence ID" value="MEJ8825648.1"/>
    <property type="molecule type" value="Genomic_DNA"/>
</dbReference>
<dbReference type="RefSeq" id="WP_340366674.1">
    <property type="nucleotide sequence ID" value="NZ_JBBKZV010000024.1"/>
</dbReference>
<feature type="chain" id="PRO_5046395129" evidence="15">
    <location>
        <begin position="35"/>
        <end position="389"/>
    </location>
</feature>
<keyword evidence="7 15" id="KW-0732">Signal</keyword>
<feature type="domain" description="SLBB" evidence="17">
    <location>
        <begin position="277"/>
        <end position="359"/>
    </location>
</feature>
<feature type="signal peptide" evidence="15">
    <location>
        <begin position="1"/>
        <end position="34"/>
    </location>
</feature>
<dbReference type="PANTHER" id="PTHR33619:SF3">
    <property type="entry name" value="POLYSACCHARIDE EXPORT PROTEIN GFCE-RELATED"/>
    <property type="match status" value="1"/>
</dbReference>
<evidence type="ECO:0000259" key="17">
    <source>
        <dbReference type="Pfam" id="PF22461"/>
    </source>
</evidence>
<dbReference type="InterPro" id="IPR049712">
    <property type="entry name" value="Poly_export"/>
</dbReference>
<feature type="domain" description="SLBB" evidence="17">
    <location>
        <begin position="193"/>
        <end position="270"/>
    </location>
</feature>
<keyword evidence="4" id="KW-1134">Transmembrane beta strand</keyword>
<evidence type="ECO:0000256" key="5">
    <source>
        <dbReference type="ARBA" id="ARBA00022597"/>
    </source>
</evidence>
<evidence type="ECO:0000256" key="7">
    <source>
        <dbReference type="ARBA" id="ARBA00022729"/>
    </source>
</evidence>
<proteinExistence type="inferred from homology"/>
<dbReference type="Pfam" id="PF02563">
    <property type="entry name" value="Poly_export"/>
    <property type="match status" value="1"/>
</dbReference>
<sequence length="389" mass="41065">MLNSPLMRAASLFSFAKWTALASAFSLLAGCALAPGVAFDEVPANDAGASANAMDAAGDAAPAGALIGITPDLVRQQRAAQATDVGTDVKLLFGSPSQYRIGPGDILNIVVWDHPDLVLQPAGSITTDATSGSPVSNGYNVSFDGLIQFPHVGTFTVGGLTEYEVRDRLATRLARYFNEPKVTVRIQSFRSGRVYVDGSVRTPGLQAVNDIPMTLPEAINRAGGFAPDADRSVVSVSRSGVTTLVNMQQLITLGINPNKIMLGSGDIVRVFSQDDAKVYVMGEVTRPIAQPLRNGRMSLNQALGEAGGVATASGNPRQIYVVRAKAEGSPEIYHLDASTPVSYALAEGFELKARDVVYVDPVPLVRWSRVINLILPSAQVVGVGNAMVR</sequence>
<evidence type="ECO:0000256" key="6">
    <source>
        <dbReference type="ARBA" id="ARBA00022692"/>
    </source>
</evidence>
<keyword evidence="11" id="KW-0472">Membrane</keyword>
<evidence type="ECO:0000256" key="2">
    <source>
        <dbReference type="ARBA" id="ARBA00009450"/>
    </source>
</evidence>
<keyword evidence="10" id="KW-0626">Porin</keyword>
<keyword evidence="9" id="KW-0406">Ion transport</keyword>
<dbReference type="Gene3D" id="3.10.560.10">
    <property type="entry name" value="Outer membrane lipoprotein wza domain like"/>
    <property type="match status" value="2"/>
</dbReference>
<keyword evidence="5" id="KW-0762">Sugar transport</keyword>
<feature type="domain" description="Polysaccharide export protein N-terminal" evidence="16">
    <location>
        <begin position="95"/>
        <end position="186"/>
    </location>
</feature>
<evidence type="ECO:0000256" key="4">
    <source>
        <dbReference type="ARBA" id="ARBA00022452"/>
    </source>
</evidence>